<proteinExistence type="predicted"/>
<dbReference type="RefSeq" id="WP_088660216.1">
    <property type="nucleotide sequence ID" value="NZ_UHJL01000002.1"/>
</dbReference>
<sequence length="272" mass="30529">MKKLEVHIYPNKESRGKTVTFSVRKVIIYFVLTVCAILGFIMFSPVQIVENLSNGNLMDVYHQNSVIKNEIKKIRTVVDTTILKIEETRIVRDSTLKLGGLGFTLENVADDEAPKKNLHAMRSTFRKTLNKLEADSALAAHVPVLHPLKNHHDIKSRFEMVFDAFTDQELPHRGVDFLAAEGDTVYAPGAGTVVEVRKHRGFGLSMKIEHMEHVKTFYAHLGETLVKQGAKVRRGDPIALIGKSGLQSSLGLHYEIRVNGTPVNPEDYFITK</sequence>
<keyword evidence="1" id="KW-1133">Transmembrane helix</keyword>
<dbReference type="SUPFAM" id="SSF51261">
    <property type="entry name" value="Duplicated hybrid motif"/>
    <property type="match status" value="1"/>
</dbReference>
<dbReference type="InterPro" id="IPR016047">
    <property type="entry name" value="M23ase_b-sheet_dom"/>
</dbReference>
<keyword evidence="1" id="KW-0812">Transmembrane</keyword>
<accession>A0A380S5L8</accession>
<keyword evidence="3" id="KW-0378">Hydrolase</keyword>
<dbReference type="EMBL" id="UHJL01000002">
    <property type="protein sequence ID" value="SUQ24522.1"/>
    <property type="molecule type" value="Genomic_DNA"/>
</dbReference>
<organism evidence="3 4">
    <name type="scientific">Fibrobacter succinogenes</name>
    <name type="common">Bacteroides succinogenes</name>
    <dbReference type="NCBI Taxonomy" id="833"/>
    <lineage>
        <taxon>Bacteria</taxon>
        <taxon>Pseudomonadati</taxon>
        <taxon>Fibrobacterota</taxon>
        <taxon>Fibrobacteria</taxon>
        <taxon>Fibrobacterales</taxon>
        <taxon>Fibrobacteraceae</taxon>
        <taxon>Fibrobacter</taxon>
    </lineage>
</organism>
<dbReference type="PANTHER" id="PTHR21666">
    <property type="entry name" value="PEPTIDASE-RELATED"/>
    <property type="match status" value="1"/>
</dbReference>
<keyword evidence="1" id="KW-0472">Membrane</keyword>
<dbReference type="AlphaFoldDB" id="A0A380S5L8"/>
<dbReference type="Proteomes" id="UP000255423">
    <property type="component" value="Unassembled WGS sequence"/>
</dbReference>
<protein>
    <submittedName>
        <fullName evidence="3">Murein DD-endopeptidase MepM and murein hydrolase activator NlpD, contain LysM domain</fullName>
    </submittedName>
</protein>
<dbReference type="InterPro" id="IPR050570">
    <property type="entry name" value="Cell_wall_metabolism_enzyme"/>
</dbReference>
<dbReference type="CDD" id="cd12797">
    <property type="entry name" value="M23_peptidase"/>
    <property type="match status" value="1"/>
</dbReference>
<evidence type="ECO:0000256" key="1">
    <source>
        <dbReference type="SAM" id="Phobius"/>
    </source>
</evidence>
<gene>
    <name evidence="3" type="ORF">SAMN05661053_1928</name>
</gene>
<dbReference type="Gene3D" id="2.70.70.10">
    <property type="entry name" value="Glucose Permease (Domain IIA)"/>
    <property type="match status" value="1"/>
</dbReference>
<dbReference type="InterPro" id="IPR011055">
    <property type="entry name" value="Dup_hybrid_motif"/>
</dbReference>
<evidence type="ECO:0000313" key="4">
    <source>
        <dbReference type="Proteomes" id="UP000255423"/>
    </source>
</evidence>
<dbReference type="Pfam" id="PF01551">
    <property type="entry name" value="Peptidase_M23"/>
    <property type="match status" value="1"/>
</dbReference>
<feature type="transmembrane region" description="Helical" evidence="1">
    <location>
        <begin position="21"/>
        <end position="43"/>
    </location>
</feature>
<name>A0A380S5L8_FIBSU</name>
<evidence type="ECO:0000313" key="3">
    <source>
        <dbReference type="EMBL" id="SUQ24522.1"/>
    </source>
</evidence>
<evidence type="ECO:0000259" key="2">
    <source>
        <dbReference type="Pfam" id="PF01551"/>
    </source>
</evidence>
<feature type="domain" description="M23ase beta-sheet core" evidence="2">
    <location>
        <begin position="171"/>
        <end position="265"/>
    </location>
</feature>
<dbReference type="GO" id="GO:0004222">
    <property type="term" value="F:metalloendopeptidase activity"/>
    <property type="evidence" value="ECO:0007669"/>
    <property type="project" value="TreeGrafter"/>
</dbReference>
<dbReference type="PANTHER" id="PTHR21666:SF270">
    <property type="entry name" value="MUREIN HYDROLASE ACTIVATOR ENVC"/>
    <property type="match status" value="1"/>
</dbReference>
<reference evidence="3 4" key="1">
    <citation type="submission" date="2017-08" db="EMBL/GenBank/DDBJ databases">
        <authorList>
            <person name="de Groot N.N."/>
        </authorList>
    </citation>
    <scope>NUCLEOTIDE SEQUENCE [LARGE SCALE GENOMIC DNA]</scope>
    <source>
        <strain evidence="3 4">HM2</strain>
    </source>
</reference>